<sequence>MRILFGILAIAIYSGITFYLGWNLRAWLLSIQQFRWPIVYWTFLFFVSYGYFIGKLHPLLTPLTVLGSYWMFFLQYGLILCIIANLIIKFSPLSTKMVGTGVVGLLVILLIAGTYFAYSPVVRNATIEINKPGEDMRIVMASDFHLGLLSGTGHLEKFVKLSNEQKPDLVLLPGDLVDDSPQRFINKGMGEVMKNLQATYGVYGVPGNHEYYGNEIPEFKQAMAESDVRILMDETILVDNRFYLTGREDLTNKNRLALNELQPENQELPWFVMNHTPMDLDEPANLGVDFHVSGHTHRGQMWPNHFITERIFELDYGHRQKEQMHALVSSGFGFWGPPTRLGSQSELWVIDVKFSE</sequence>
<evidence type="ECO:0000313" key="4">
    <source>
        <dbReference type="Proteomes" id="UP000600565"/>
    </source>
</evidence>
<name>A0ABR8XQB9_9BACL</name>
<feature type="transmembrane region" description="Helical" evidence="1">
    <location>
        <begin position="100"/>
        <end position="118"/>
    </location>
</feature>
<keyword evidence="1" id="KW-1133">Transmembrane helix</keyword>
<dbReference type="EMBL" id="JACSPW010000013">
    <property type="protein sequence ID" value="MBD8034133.1"/>
    <property type="molecule type" value="Genomic_DNA"/>
</dbReference>
<evidence type="ECO:0000313" key="3">
    <source>
        <dbReference type="EMBL" id="MBD8034133.1"/>
    </source>
</evidence>
<keyword evidence="4" id="KW-1185">Reference proteome</keyword>
<dbReference type="SUPFAM" id="SSF56300">
    <property type="entry name" value="Metallo-dependent phosphatases"/>
    <property type="match status" value="1"/>
</dbReference>
<feature type="transmembrane region" description="Helical" evidence="1">
    <location>
        <begin position="66"/>
        <end position="88"/>
    </location>
</feature>
<dbReference type="InterPro" id="IPR004843">
    <property type="entry name" value="Calcineurin-like_PHP"/>
</dbReference>
<dbReference type="Pfam" id="PF00149">
    <property type="entry name" value="Metallophos"/>
    <property type="match status" value="1"/>
</dbReference>
<reference evidence="3 4" key="1">
    <citation type="submission" date="2020-08" db="EMBL/GenBank/DDBJ databases">
        <title>A Genomic Blueprint of the Chicken Gut Microbiome.</title>
        <authorList>
            <person name="Gilroy R."/>
            <person name="Ravi A."/>
            <person name="Getino M."/>
            <person name="Pursley I."/>
            <person name="Horton D.L."/>
            <person name="Alikhan N.-F."/>
            <person name="Baker D."/>
            <person name="Gharbi K."/>
            <person name="Hall N."/>
            <person name="Watson M."/>
            <person name="Adriaenssens E.M."/>
            <person name="Foster-Nyarko E."/>
            <person name="Jarju S."/>
            <person name="Secka A."/>
            <person name="Antonio M."/>
            <person name="Oren A."/>
            <person name="Chaudhuri R."/>
            <person name="La Ragione R.M."/>
            <person name="Hildebrand F."/>
            <person name="Pallen M.J."/>
        </authorList>
    </citation>
    <scope>NUCLEOTIDE SEQUENCE [LARGE SCALE GENOMIC DNA]</scope>
    <source>
        <strain evidence="3 4">Sa1YVA6</strain>
    </source>
</reference>
<feature type="transmembrane region" description="Helical" evidence="1">
    <location>
        <begin position="36"/>
        <end position="54"/>
    </location>
</feature>
<organism evidence="3 4">
    <name type="scientific">Solibacillus merdavium</name>
    <dbReference type="NCBI Taxonomy" id="2762218"/>
    <lineage>
        <taxon>Bacteria</taxon>
        <taxon>Bacillati</taxon>
        <taxon>Bacillota</taxon>
        <taxon>Bacilli</taxon>
        <taxon>Bacillales</taxon>
        <taxon>Caryophanaceae</taxon>
        <taxon>Solibacillus</taxon>
    </lineage>
</organism>
<comment type="caution">
    <text evidence="3">The sequence shown here is derived from an EMBL/GenBank/DDBJ whole genome shotgun (WGS) entry which is preliminary data.</text>
</comment>
<evidence type="ECO:0000259" key="2">
    <source>
        <dbReference type="Pfam" id="PF00149"/>
    </source>
</evidence>
<dbReference type="PANTHER" id="PTHR31302">
    <property type="entry name" value="TRANSMEMBRANE PROTEIN WITH METALLOPHOSPHOESTERASE DOMAIN-RELATED"/>
    <property type="match status" value="1"/>
</dbReference>
<feature type="transmembrane region" description="Helical" evidence="1">
    <location>
        <begin position="6"/>
        <end position="24"/>
    </location>
</feature>
<proteinExistence type="predicted"/>
<dbReference type="PANTHER" id="PTHR31302:SF0">
    <property type="entry name" value="TRANSMEMBRANE PROTEIN WITH METALLOPHOSPHOESTERASE DOMAIN"/>
    <property type="match status" value="1"/>
</dbReference>
<accession>A0ABR8XQB9</accession>
<protein>
    <submittedName>
        <fullName evidence="3">Metallophosphoesterase</fullName>
    </submittedName>
</protein>
<dbReference type="InterPro" id="IPR029052">
    <property type="entry name" value="Metallo-depent_PP-like"/>
</dbReference>
<keyword evidence="1" id="KW-0472">Membrane</keyword>
<evidence type="ECO:0000256" key="1">
    <source>
        <dbReference type="SAM" id="Phobius"/>
    </source>
</evidence>
<dbReference type="Proteomes" id="UP000600565">
    <property type="component" value="Unassembled WGS sequence"/>
</dbReference>
<feature type="domain" description="Calcineurin-like phosphoesterase" evidence="2">
    <location>
        <begin position="136"/>
        <end position="298"/>
    </location>
</feature>
<dbReference type="RefSeq" id="WP_191704638.1">
    <property type="nucleotide sequence ID" value="NZ_JACSPW010000013.1"/>
</dbReference>
<keyword evidence="1" id="KW-0812">Transmembrane</keyword>
<gene>
    <name evidence="3" type="ORF">H9632_13765</name>
</gene>
<dbReference type="Gene3D" id="3.60.21.10">
    <property type="match status" value="1"/>
</dbReference>
<dbReference type="InterPro" id="IPR051158">
    <property type="entry name" value="Metallophosphoesterase_sf"/>
</dbReference>